<evidence type="ECO:0000313" key="4">
    <source>
        <dbReference type="Proteomes" id="UP001497623"/>
    </source>
</evidence>
<evidence type="ECO:0008006" key="5">
    <source>
        <dbReference type="Google" id="ProtNLM"/>
    </source>
</evidence>
<dbReference type="InterPro" id="IPR006917">
    <property type="entry name" value="SOUL_heme-bd"/>
</dbReference>
<accession>A0AAV2RXR7</accession>
<comment type="similarity">
    <text evidence="1">Belongs to the HEBP family.</text>
</comment>
<dbReference type="InterPro" id="IPR011256">
    <property type="entry name" value="Reg_factor_effector_dom_sf"/>
</dbReference>
<proteinExistence type="inferred from homology"/>
<evidence type="ECO:0000313" key="3">
    <source>
        <dbReference type="EMBL" id="CAL4144052.1"/>
    </source>
</evidence>
<dbReference type="PANTHER" id="PTHR11220">
    <property type="entry name" value="HEME-BINDING PROTEIN-RELATED"/>
    <property type="match status" value="1"/>
</dbReference>
<dbReference type="Gene3D" id="3.20.80.10">
    <property type="entry name" value="Regulatory factor, effector binding domain"/>
    <property type="match status" value="1"/>
</dbReference>
<evidence type="ECO:0000256" key="2">
    <source>
        <dbReference type="SAM" id="SignalP"/>
    </source>
</evidence>
<feature type="chain" id="PRO_5043371262" description="Heme-binding protein 2-like" evidence="2">
    <location>
        <begin position="20"/>
        <end position="198"/>
    </location>
</feature>
<name>A0AAV2RXR7_MEGNR</name>
<dbReference type="FunFam" id="3.20.80.10:FF:000002">
    <property type="entry name" value="Heme-binding protein 2"/>
    <property type="match status" value="1"/>
</dbReference>
<dbReference type="Proteomes" id="UP001497623">
    <property type="component" value="Unassembled WGS sequence"/>
</dbReference>
<dbReference type="AlphaFoldDB" id="A0AAV2RXR7"/>
<dbReference type="SUPFAM" id="SSF55136">
    <property type="entry name" value="Probable bacterial effector-binding domain"/>
    <property type="match status" value="1"/>
</dbReference>
<organism evidence="3 4">
    <name type="scientific">Meganyctiphanes norvegica</name>
    <name type="common">Northern krill</name>
    <name type="synonym">Thysanopoda norvegica</name>
    <dbReference type="NCBI Taxonomy" id="48144"/>
    <lineage>
        <taxon>Eukaryota</taxon>
        <taxon>Metazoa</taxon>
        <taxon>Ecdysozoa</taxon>
        <taxon>Arthropoda</taxon>
        <taxon>Crustacea</taxon>
        <taxon>Multicrustacea</taxon>
        <taxon>Malacostraca</taxon>
        <taxon>Eumalacostraca</taxon>
        <taxon>Eucarida</taxon>
        <taxon>Euphausiacea</taxon>
        <taxon>Euphausiidae</taxon>
        <taxon>Meganyctiphanes</taxon>
    </lineage>
</organism>
<comment type="caution">
    <text evidence="3">The sequence shown here is derived from an EMBL/GenBank/DDBJ whole genome shotgun (WGS) entry which is preliminary data.</text>
</comment>
<dbReference type="EMBL" id="CAXKWB010033966">
    <property type="protein sequence ID" value="CAL4144052.1"/>
    <property type="molecule type" value="Genomic_DNA"/>
</dbReference>
<reference evidence="3 4" key="1">
    <citation type="submission" date="2024-05" db="EMBL/GenBank/DDBJ databases">
        <authorList>
            <person name="Wallberg A."/>
        </authorList>
    </citation>
    <scope>NUCLEOTIDE SEQUENCE [LARGE SCALE GENOMIC DNA]</scope>
</reference>
<feature type="signal peptide" evidence="2">
    <location>
        <begin position="1"/>
        <end position="19"/>
    </location>
</feature>
<protein>
    <recommendedName>
        <fullName evidence="5">Heme-binding protein 2-like</fullName>
    </recommendedName>
</protein>
<evidence type="ECO:0000256" key="1">
    <source>
        <dbReference type="ARBA" id="ARBA00009817"/>
    </source>
</evidence>
<gene>
    <name evidence="3" type="ORF">MNOR_LOCUS29381</name>
</gene>
<dbReference type="Pfam" id="PF04832">
    <property type="entry name" value="SOUL"/>
    <property type="match status" value="1"/>
</dbReference>
<keyword evidence="2" id="KW-0732">Signal</keyword>
<dbReference type="PANTHER" id="PTHR11220:SF1">
    <property type="entry name" value="HEME-BINDING PROTEIN 2"/>
    <property type="match status" value="1"/>
</dbReference>
<sequence>MNALTLLYLFAIQVLISYADDDLEMAPYDVIKTTETYEERHYPARKWVSTMSYSISYDDCTSDLFHKLFDYIDGGNDQGIKIAMTSPVTTFVQPGAGPNCESNFTMSFLVPEVHTAAPPAPTNPDVFIEERPDLASVFARQFGGFAFEDDYIREAAALAFDLTSSGEDGVNYDNWYIVNYNDPYAIVNRRNEVWFLRP</sequence>
<keyword evidence="4" id="KW-1185">Reference proteome</keyword>